<keyword evidence="4" id="KW-0804">Transcription</keyword>
<keyword evidence="7" id="KW-0614">Plasmid</keyword>
<keyword evidence="3" id="KW-0731">Sigma factor</keyword>
<evidence type="ECO:0000256" key="4">
    <source>
        <dbReference type="ARBA" id="ARBA00023163"/>
    </source>
</evidence>
<dbReference type="KEGG" id="agv:OJF2_78630"/>
<dbReference type="EMBL" id="CP042998">
    <property type="protein sequence ID" value="QEH39248.1"/>
    <property type="molecule type" value="Genomic_DNA"/>
</dbReference>
<dbReference type="AlphaFoldDB" id="A0A5B9WF40"/>
<dbReference type="Pfam" id="PF04542">
    <property type="entry name" value="Sigma70_r2"/>
    <property type="match status" value="1"/>
</dbReference>
<dbReference type="NCBIfam" id="TIGR02937">
    <property type="entry name" value="sigma70-ECF"/>
    <property type="match status" value="1"/>
</dbReference>
<dbReference type="Pfam" id="PF08281">
    <property type="entry name" value="Sigma70_r4_2"/>
    <property type="match status" value="1"/>
</dbReference>
<dbReference type="InterPro" id="IPR014284">
    <property type="entry name" value="RNA_pol_sigma-70_dom"/>
</dbReference>
<dbReference type="Proteomes" id="UP000324233">
    <property type="component" value="Plasmid pOJF2_1"/>
</dbReference>
<gene>
    <name evidence="7" type="primary">rpoE</name>
    <name evidence="7" type="ORF">OJF2_78630</name>
</gene>
<keyword evidence="2" id="KW-0805">Transcription regulation</keyword>
<accession>A0A5B9WF40</accession>
<geneLocation type="plasmid" evidence="8">
    <name>pojf2_1</name>
</geneLocation>
<protein>
    <submittedName>
        <fullName evidence="7">ECF RNA polymerase sigma factor RpoE</fullName>
    </submittedName>
</protein>
<organism evidence="7 8">
    <name type="scientific">Aquisphaera giovannonii</name>
    <dbReference type="NCBI Taxonomy" id="406548"/>
    <lineage>
        <taxon>Bacteria</taxon>
        <taxon>Pseudomonadati</taxon>
        <taxon>Planctomycetota</taxon>
        <taxon>Planctomycetia</taxon>
        <taxon>Isosphaerales</taxon>
        <taxon>Isosphaeraceae</taxon>
        <taxon>Aquisphaera</taxon>
    </lineage>
</organism>
<keyword evidence="8" id="KW-1185">Reference proteome</keyword>
<dbReference type="InterPro" id="IPR013249">
    <property type="entry name" value="RNA_pol_sigma70_r4_t2"/>
</dbReference>
<evidence type="ECO:0000256" key="1">
    <source>
        <dbReference type="ARBA" id="ARBA00010641"/>
    </source>
</evidence>
<dbReference type="PANTHER" id="PTHR43133">
    <property type="entry name" value="RNA POLYMERASE ECF-TYPE SIGMA FACTO"/>
    <property type="match status" value="1"/>
</dbReference>
<evidence type="ECO:0000259" key="5">
    <source>
        <dbReference type="Pfam" id="PF04542"/>
    </source>
</evidence>
<feature type="domain" description="RNA polymerase sigma-70 region 2" evidence="5">
    <location>
        <begin position="27"/>
        <end position="93"/>
    </location>
</feature>
<dbReference type="RefSeq" id="WP_148599137.1">
    <property type="nucleotide sequence ID" value="NZ_CP042998.1"/>
</dbReference>
<dbReference type="PANTHER" id="PTHR43133:SF62">
    <property type="entry name" value="RNA POLYMERASE SIGMA FACTOR SIGZ"/>
    <property type="match status" value="1"/>
</dbReference>
<name>A0A5B9WF40_9BACT</name>
<dbReference type="OrthoDB" id="9784272at2"/>
<evidence type="ECO:0000313" key="7">
    <source>
        <dbReference type="EMBL" id="QEH39248.1"/>
    </source>
</evidence>
<dbReference type="Gene3D" id="1.10.1740.10">
    <property type="match status" value="1"/>
</dbReference>
<sequence>MDTQPGEEPTDLIAAVARGDRQALERLYDRYAPIVHSVGLRILGIRADADDVVQEVFLQVWRRAETYRPDRGSPECWILTIARNRALAKMRAANTMKKGLETLRLRPRPTGVESASGPVVRAESATAVRTALAGLPDEQRRALELAYFEGLTQSEIAARLGEPLGTVKTRIRLGMERLRRLVGEGEMPEGLP</sequence>
<evidence type="ECO:0000259" key="6">
    <source>
        <dbReference type="Pfam" id="PF08281"/>
    </source>
</evidence>
<dbReference type="InterPro" id="IPR013324">
    <property type="entry name" value="RNA_pol_sigma_r3/r4-like"/>
</dbReference>
<evidence type="ECO:0000313" key="8">
    <source>
        <dbReference type="Proteomes" id="UP000324233"/>
    </source>
</evidence>
<evidence type="ECO:0000256" key="3">
    <source>
        <dbReference type="ARBA" id="ARBA00023082"/>
    </source>
</evidence>
<dbReference type="InterPro" id="IPR007627">
    <property type="entry name" value="RNA_pol_sigma70_r2"/>
</dbReference>
<dbReference type="SUPFAM" id="SSF88659">
    <property type="entry name" value="Sigma3 and sigma4 domains of RNA polymerase sigma factors"/>
    <property type="match status" value="1"/>
</dbReference>
<reference evidence="7 8" key="1">
    <citation type="submission" date="2019-08" db="EMBL/GenBank/DDBJ databases">
        <title>Deep-cultivation of Planctomycetes and their phenomic and genomic characterization uncovers novel biology.</title>
        <authorList>
            <person name="Wiegand S."/>
            <person name="Jogler M."/>
            <person name="Boedeker C."/>
            <person name="Pinto D."/>
            <person name="Vollmers J."/>
            <person name="Rivas-Marin E."/>
            <person name="Kohn T."/>
            <person name="Peeters S.H."/>
            <person name="Heuer A."/>
            <person name="Rast P."/>
            <person name="Oberbeckmann S."/>
            <person name="Bunk B."/>
            <person name="Jeske O."/>
            <person name="Meyerdierks A."/>
            <person name="Storesund J.E."/>
            <person name="Kallscheuer N."/>
            <person name="Luecker S."/>
            <person name="Lage O.M."/>
            <person name="Pohl T."/>
            <person name="Merkel B.J."/>
            <person name="Hornburger P."/>
            <person name="Mueller R.-W."/>
            <person name="Bruemmer F."/>
            <person name="Labrenz M."/>
            <person name="Spormann A.M."/>
            <person name="Op den Camp H."/>
            <person name="Overmann J."/>
            <person name="Amann R."/>
            <person name="Jetten M.S.M."/>
            <person name="Mascher T."/>
            <person name="Medema M.H."/>
            <person name="Devos D.P."/>
            <person name="Kaster A.-K."/>
            <person name="Ovreas L."/>
            <person name="Rohde M."/>
            <person name="Galperin M.Y."/>
            <person name="Jogler C."/>
        </authorList>
    </citation>
    <scope>NUCLEOTIDE SEQUENCE [LARGE SCALE GENOMIC DNA]</scope>
    <source>
        <strain evidence="7 8">OJF2</strain>
        <plasmid evidence="8">pojf2_1</plasmid>
    </source>
</reference>
<dbReference type="InterPro" id="IPR013325">
    <property type="entry name" value="RNA_pol_sigma_r2"/>
</dbReference>
<dbReference type="CDD" id="cd06171">
    <property type="entry name" value="Sigma70_r4"/>
    <property type="match status" value="1"/>
</dbReference>
<comment type="similarity">
    <text evidence="1">Belongs to the sigma-70 factor family. ECF subfamily.</text>
</comment>
<evidence type="ECO:0000256" key="2">
    <source>
        <dbReference type="ARBA" id="ARBA00023015"/>
    </source>
</evidence>
<dbReference type="InterPro" id="IPR039425">
    <property type="entry name" value="RNA_pol_sigma-70-like"/>
</dbReference>
<dbReference type="GO" id="GO:0006352">
    <property type="term" value="P:DNA-templated transcription initiation"/>
    <property type="evidence" value="ECO:0007669"/>
    <property type="project" value="InterPro"/>
</dbReference>
<proteinExistence type="inferred from homology"/>
<dbReference type="GO" id="GO:0016987">
    <property type="term" value="F:sigma factor activity"/>
    <property type="evidence" value="ECO:0007669"/>
    <property type="project" value="UniProtKB-KW"/>
</dbReference>
<dbReference type="SUPFAM" id="SSF88946">
    <property type="entry name" value="Sigma2 domain of RNA polymerase sigma factors"/>
    <property type="match status" value="1"/>
</dbReference>
<feature type="domain" description="RNA polymerase sigma factor 70 region 4 type 2" evidence="6">
    <location>
        <begin position="127"/>
        <end position="178"/>
    </location>
</feature>
<dbReference type="Gene3D" id="1.10.10.10">
    <property type="entry name" value="Winged helix-like DNA-binding domain superfamily/Winged helix DNA-binding domain"/>
    <property type="match status" value="1"/>
</dbReference>
<dbReference type="InterPro" id="IPR036388">
    <property type="entry name" value="WH-like_DNA-bd_sf"/>
</dbReference>
<dbReference type="GO" id="GO:0003677">
    <property type="term" value="F:DNA binding"/>
    <property type="evidence" value="ECO:0007669"/>
    <property type="project" value="InterPro"/>
</dbReference>